<dbReference type="Proteomes" id="UP001596103">
    <property type="component" value="Unassembled WGS sequence"/>
</dbReference>
<dbReference type="RefSeq" id="WP_377711793.1">
    <property type="nucleotide sequence ID" value="NZ_JBHSMP010000016.1"/>
</dbReference>
<organism evidence="1 2">
    <name type="scientific">Paraburkholderia denitrificans</name>
    <dbReference type="NCBI Taxonomy" id="694025"/>
    <lineage>
        <taxon>Bacteria</taxon>
        <taxon>Pseudomonadati</taxon>
        <taxon>Pseudomonadota</taxon>
        <taxon>Betaproteobacteria</taxon>
        <taxon>Burkholderiales</taxon>
        <taxon>Burkholderiaceae</taxon>
        <taxon>Paraburkholderia</taxon>
    </lineage>
</organism>
<evidence type="ECO:0000313" key="1">
    <source>
        <dbReference type="EMBL" id="MFC5429752.1"/>
    </source>
</evidence>
<name>A0ABW0J9L0_9BURK</name>
<proteinExistence type="predicted"/>
<comment type="caution">
    <text evidence="1">The sequence shown here is derived from an EMBL/GenBank/DDBJ whole genome shotgun (WGS) entry which is preliminary data.</text>
</comment>
<protein>
    <recommendedName>
        <fullName evidence="3">DUF3108 domain-containing protein</fullName>
    </recommendedName>
</protein>
<dbReference type="EMBL" id="JBHSMP010000016">
    <property type="protein sequence ID" value="MFC5429752.1"/>
    <property type="molecule type" value="Genomic_DNA"/>
</dbReference>
<evidence type="ECO:0000313" key="2">
    <source>
        <dbReference type="Proteomes" id="UP001596103"/>
    </source>
</evidence>
<reference evidence="2" key="1">
    <citation type="journal article" date="2019" name="Int. J. Syst. Evol. Microbiol.">
        <title>The Global Catalogue of Microorganisms (GCM) 10K type strain sequencing project: providing services to taxonomists for standard genome sequencing and annotation.</title>
        <authorList>
            <consortium name="The Broad Institute Genomics Platform"/>
            <consortium name="The Broad Institute Genome Sequencing Center for Infectious Disease"/>
            <person name="Wu L."/>
            <person name="Ma J."/>
        </authorList>
    </citation>
    <scope>NUCLEOTIDE SEQUENCE [LARGE SCALE GENOMIC DNA]</scope>
    <source>
        <strain evidence="2">CCUG 56042</strain>
    </source>
</reference>
<accession>A0ABW0J9L0</accession>
<gene>
    <name evidence="1" type="ORF">ACFPTO_13235</name>
</gene>
<sequence>MVKFVLPGLQSTVATMLGLLAANCVAEPAYENYRAVYRVYAPGSSREIGSYQVRLNWVPEKQLYRLAGEINFDYRAFLSRIKYDYADVVWFDSRDDVAFEAQEVNNGRKRLINGQRDPLNGGLLVKIEDGSSADRTSRFAAADYDFTTFALRFPKACGPASVGEKLDKRMLDPIGERIDRVSSEYVSYGSARLPNLASSTSPLCLVQTHSTRDALNRRSWISPDGYLVYEESPAYTLALDSSRSVLPPQRRKGTP</sequence>
<evidence type="ECO:0008006" key="3">
    <source>
        <dbReference type="Google" id="ProtNLM"/>
    </source>
</evidence>
<keyword evidence="2" id="KW-1185">Reference proteome</keyword>